<keyword evidence="3 8" id="KW-0812">Transmembrane</keyword>
<keyword evidence="5 8" id="KW-1133">Transmembrane helix</keyword>
<feature type="transmembrane region" description="Helical" evidence="8">
    <location>
        <begin position="29"/>
        <end position="49"/>
    </location>
</feature>
<proteinExistence type="predicted"/>
<evidence type="ECO:0000256" key="7">
    <source>
        <dbReference type="SAM" id="MobiDB-lite"/>
    </source>
</evidence>
<feature type="transmembrane region" description="Helical" evidence="8">
    <location>
        <begin position="339"/>
        <end position="358"/>
    </location>
</feature>
<dbReference type="Pfam" id="PF01490">
    <property type="entry name" value="Aa_trans"/>
    <property type="match status" value="1"/>
</dbReference>
<evidence type="ECO:0000256" key="1">
    <source>
        <dbReference type="ARBA" id="ARBA00004370"/>
    </source>
</evidence>
<dbReference type="GO" id="GO:0015171">
    <property type="term" value="F:amino acid transmembrane transporter activity"/>
    <property type="evidence" value="ECO:0000318"/>
    <property type="project" value="GO_Central"/>
</dbReference>
<dbReference type="eggNOG" id="KOG1303">
    <property type="taxonomic scope" value="Eukaryota"/>
</dbReference>
<evidence type="ECO:0000259" key="9">
    <source>
        <dbReference type="Pfam" id="PF01490"/>
    </source>
</evidence>
<evidence type="ECO:0000256" key="4">
    <source>
        <dbReference type="ARBA" id="ARBA00022970"/>
    </source>
</evidence>
<keyword evidence="4" id="KW-0029">Amino-acid transport</keyword>
<organism evidence="10">
    <name type="scientific">Eucalyptus grandis</name>
    <name type="common">Flooded gum</name>
    <dbReference type="NCBI Taxonomy" id="71139"/>
    <lineage>
        <taxon>Eukaryota</taxon>
        <taxon>Viridiplantae</taxon>
        <taxon>Streptophyta</taxon>
        <taxon>Embryophyta</taxon>
        <taxon>Tracheophyta</taxon>
        <taxon>Spermatophyta</taxon>
        <taxon>Magnoliopsida</taxon>
        <taxon>eudicotyledons</taxon>
        <taxon>Gunneridae</taxon>
        <taxon>Pentapetalae</taxon>
        <taxon>rosids</taxon>
        <taxon>malvids</taxon>
        <taxon>Myrtales</taxon>
        <taxon>Myrtaceae</taxon>
        <taxon>Myrtoideae</taxon>
        <taxon>Eucalypteae</taxon>
        <taxon>Eucalyptus</taxon>
    </lineage>
</organism>
<comment type="subcellular location">
    <subcellularLocation>
        <location evidence="1">Membrane</location>
    </subcellularLocation>
</comment>
<evidence type="ECO:0000256" key="8">
    <source>
        <dbReference type="SAM" id="Phobius"/>
    </source>
</evidence>
<evidence type="ECO:0000256" key="2">
    <source>
        <dbReference type="ARBA" id="ARBA00022448"/>
    </source>
</evidence>
<dbReference type="InParanoid" id="A0A059BR15"/>
<evidence type="ECO:0000313" key="10">
    <source>
        <dbReference type="EMBL" id="KCW68341.1"/>
    </source>
</evidence>
<evidence type="ECO:0000256" key="5">
    <source>
        <dbReference type="ARBA" id="ARBA00022989"/>
    </source>
</evidence>
<keyword evidence="2" id="KW-0813">Transport</keyword>
<dbReference type="GO" id="GO:0016020">
    <property type="term" value="C:membrane"/>
    <property type="evidence" value="ECO:0000318"/>
    <property type="project" value="GO_Central"/>
</dbReference>
<reference evidence="10" key="1">
    <citation type="submission" date="2013-07" db="EMBL/GenBank/DDBJ databases">
        <title>The genome of Eucalyptus grandis.</title>
        <authorList>
            <person name="Schmutz J."/>
            <person name="Hayes R."/>
            <person name="Myburg A."/>
            <person name="Tuskan G."/>
            <person name="Grattapaglia D."/>
            <person name="Rokhsar D.S."/>
        </authorList>
    </citation>
    <scope>NUCLEOTIDE SEQUENCE</scope>
    <source>
        <tissue evidence="10">Leaf extractions</tissue>
    </source>
</reference>
<name>A0A059BR15_EUCGR</name>
<evidence type="ECO:0000256" key="6">
    <source>
        <dbReference type="ARBA" id="ARBA00023136"/>
    </source>
</evidence>
<feature type="transmembrane region" description="Helical" evidence="8">
    <location>
        <begin position="463"/>
        <end position="484"/>
    </location>
</feature>
<dbReference type="OMA" id="XSATSIR"/>
<dbReference type="Gramene" id="KCW68341">
    <property type="protein sequence ID" value="KCW68341"/>
    <property type="gene ID" value="EUGRSUZ_F02002"/>
</dbReference>
<feature type="transmembrane region" description="Helical" evidence="8">
    <location>
        <begin position="55"/>
        <end position="75"/>
    </location>
</feature>
<dbReference type="FunCoup" id="A0A059BR15">
    <property type="interactions" value="4"/>
</dbReference>
<dbReference type="PANTHER" id="PTHR48017">
    <property type="entry name" value="OS05G0424000 PROTEIN-RELATED"/>
    <property type="match status" value="1"/>
</dbReference>
<dbReference type="InterPro" id="IPR013057">
    <property type="entry name" value="AA_transpt_TM"/>
</dbReference>
<dbReference type="STRING" id="71139.A0A059BR15"/>
<dbReference type="EMBL" id="KK198758">
    <property type="protein sequence ID" value="KCW68341.1"/>
    <property type="molecule type" value="Genomic_DNA"/>
</dbReference>
<feature type="transmembrane region" description="Helical" evidence="8">
    <location>
        <begin position="298"/>
        <end position="319"/>
    </location>
</feature>
<feature type="region of interest" description="Disordered" evidence="7">
    <location>
        <begin position="1"/>
        <end position="21"/>
    </location>
</feature>
<evidence type="ECO:0000256" key="3">
    <source>
        <dbReference type="ARBA" id="ARBA00022692"/>
    </source>
</evidence>
<feature type="transmembrane region" description="Helical" evidence="8">
    <location>
        <begin position="257"/>
        <end position="277"/>
    </location>
</feature>
<keyword evidence="6 8" id="KW-0472">Membrane</keyword>
<gene>
    <name evidence="10" type="ORF">EUGRSUZ_F02002</name>
</gene>
<sequence length="491" mass="54075">MVAKDSSTLPEGLFDDDEQPKRTGTVSSCIAHILTAVIGSGVLSLAWSIAQLGWIAGPVYLLCLAAVTYVSASLLSDCYRSPDPVTGTRNYSYGDAVRVNLGNYNGPILILRRSQKFPSADCEISTSGFPISGRTQMWCCRLLQYLSMYGTGIAYVITTATSLRSIHKSACHHKDGQEGSCEYGQEVYMVIFGVTQIMMSQIRDFHNIVWLSVLAAMMSFCYSFIGFGLGVAKVAENGKILGSIGGVPAANPAKKTWLAFQAMGDIAFAYPYSLVLLEIQDTLKSPPAENKTMKKASVIAIIITTFFYLCCGCFGYAAFGDVTPGSLLMGFESFHPHALIDFANACIILHLLGGFQLYSQPIFATLEKWFRTKFLASDFVNRFYRISIPLLPDLQVNLFRLCFRSAYVISTVGIALIFPYFNSVLGVLGALNFWPLAIYFPVEMYSRQKNIEPWTRKWIVLRIFSSTCFLVTVVGLLGSVQNLVSAKLGHK</sequence>
<feature type="transmembrane region" description="Helical" evidence="8">
    <location>
        <begin position="208"/>
        <end position="232"/>
    </location>
</feature>
<protein>
    <recommendedName>
        <fullName evidence="9">Amino acid transporter transmembrane domain-containing protein</fullName>
    </recommendedName>
</protein>
<accession>A0A059BR15</accession>
<feature type="transmembrane region" description="Helical" evidence="8">
    <location>
        <begin position="424"/>
        <end position="442"/>
    </location>
</feature>
<feature type="domain" description="Amino acid transporter transmembrane" evidence="9">
    <location>
        <begin position="23"/>
        <end position="484"/>
    </location>
</feature>
<dbReference type="AlphaFoldDB" id="A0A059BR15"/>